<gene>
    <name evidence="1" type="ORF">BV25DRAFT_1820448</name>
</gene>
<dbReference type="Proteomes" id="UP000814140">
    <property type="component" value="Unassembled WGS sequence"/>
</dbReference>
<name>A0ACB8TDJ5_9AGAM</name>
<reference evidence="1" key="1">
    <citation type="submission" date="2021-03" db="EMBL/GenBank/DDBJ databases">
        <authorList>
            <consortium name="DOE Joint Genome Institute"/>
            <person name="Ahrendt S."/>
            <person name="Looney B.P."/>
            <person name="Miyauchi S."/>
            <person name="Morin E."/>
            <person name="Drula E."/>
            <person name="Courty P.E."/>
            <person name="Chicoki N."/>
            <person name="Fauchery L."/>
            <person name="Kohler A."/>
            <person name="Kuo A."/>
            <person name="Labutti K."/>
            <person name="Pangilinan J."/>
            <person name="Lipzen A."/>
            <person name="Riley R."/>
            <person name="Andreopoulos W."/>
            <person name="He G."/>
            <person name="Johnson J."/>
            <person name="Barry K.W."/>
            <person name="Grigoriev I.V."/>
            <person name="Nagy L."/>
            <person name="Hibbett D."/>
            <person name="Henrissat B."/>
            <person name="Matheny P.B."/>
            <person name="Labbe J."/>
            <person name="Martin F."/>
        </authorList>
    </citation>
    <scope>NUCLEOTIDE SEQUENCE</scope>
    <source>
        <strain evidence="1">HHB10654</strain>
    </source>
</reference>
<protein>
    <submittedName>
        <fullName evidence="1">Uncharacterized protein</fullName>
    </submittedName>
</protein>
<evidence type="ECO:0000313" key="2">
    <source>
        <dbReference type="Proteomes" id="UP000814140"/>
    </source>
</evidence>
<comment type="caution">
    <text evidence="1">The sequence shown here is derived from an EMBL/GenBank/DDBJ whole genome shotgun (WGS) entry which is preliminary data.</text>
</comment>
<organism evidence="1 2">
    <name type="scientific">Artomyces pyxidatus</name>
    <dbReference type="NCBI Taxonomy" id="48021"/>
    <lineage>
        <taxon>Eukaryota</taxon>
        <taxon>Fungi</taxon>
        <taxon>Dikarya</taxon>
        <taxon>Basidiomycota</taxon>
        <taxon>Agaricomycotina</taxon>
        <taxon>Agaricomycetes</taxon>
        <taxon>Russulales</taxon>
        <taxon>Auriscalpiaceae</taxon>
        <taxon>Artomyces</taxon>
    </lineage>
</organism>
<sequence>MRTTQRKGGDGVEERVGRLLARVCFRRFPYQANPTCDVSGVRALPTSTVKSCWQQLFCSAVSLALLLFTGARTTRSIEAILTSIFRSIFAAHDSAKGRPEPDHGA</sequence>
<evidence type="ECO:0000313" key="1">
    <source>
        <dbReference type="EMBL" id="KAI0066491.1"/>
    </source>
</evidence>
<accession>A0ACB8TDJ5</accession>
<keyword evidence="2" id="KW-1185">Reference proteome</keyword>
<reference evidence="1" key="2">
    <citation type="journal article" date="2022" name="New Phytol.">
        <title>Evolutionary transition to the ectomycorrhizal habit in the genomes of a hyperdiverse lineage of mushroom-forming fungi.</title>
        <authorList>
            <person name="Looney B."/>
            <person name="Miyauchi S."/>
            <person name="Morin E."/>
            <person name="Drula E."/>
            <person name="Courty P.E."/>
            <person name="Kohler A."/>
            <person name="Kuo A."/>
            <person name="LaButti K."/>
            <person name="Pangilinan J."/>
            <person name="Lipzen A."/>
            <person name="Riley R."/>
            <person name="Andreopoulos W."/>
            <person name="He G."/>
            <person name="Johnson J."/>
            <person name="Nolan M."/>
            <person name="Tritt A."/>
            <person name="Barry K.W."/>
            <person name="Grigoriev I.V."/>
            <person name="Nagy L.G."/>
            <person name="Hibbett D."/>
            <person name="Henrissat B."/>
            <person name="Matheny P.B."/>
            <person name="Labbe J."/>
            <person name="Martin F.M."/>
        </authorList>
    </citation>
    <scope>NUCLEOTIDE SEQUENCE</scope>
    <source>
        <strain evidence="1">HHB10654</strain>
    </source>
</reference>
<dbReference type="EMBL" id="MU277192">
    <property type="protein sequence ID" value="KAI0066491.1"/>
    <property type="molecule type" value="Genomic_DNA"/>
</dbReference>
<proteinExistence type="predicted"/>